<dbReference type="Pfam" id="PF13646">
    <property type="entry name" value="HEAT_2"/>
    <property type="match status" value="1"/>
</dbReference>
<protein>
    <submittedName>
        <fullName evidence="2 3">Uncharacterized protein LOC101857264</fullName>
    </submittedName>
</protein>
<dbReference type="Proteomes" id="UP000694888">
    <property type="component" value="Unplaced"/>
</dbReference>
<dbReference type="PANTHER" id="PTHR12697:SF15">
    <property type="entry name" value="TIR DOMAIN-CONTAINING PROTEIN"/>
    <property type="match status" value="1"/>
</dbReference>
<dbReference type="InterPro" id="IPR016024">
    <property type="entry name" value="ARM-type_fold"/>
</dbReference>
<dbReference type="Gene3D" id="1.25.10.10">
    <property type="entry name" value="Leucine-rich Repeat Variant"/>
    <property type="match status" value="1"/>
</dbReference>
<dbReference type="GeneID" id="101857264"/>
<dbReference type="PANTHER" id="PTHR12697">
    <property type="entry name" value="PBS LYASE HEAT-LIKE PROTEIN"/>
    <property type="match status" value="1"/>
</dbReference>
<dbReference type="RefSeq" id="XP_005103448.1">
    <property type="nucleotide sequence ID" value="XM_005103391.3"/>
</dbReference>
<sequence>MANTTRFDIVIGYNVSDLEFVQKLAEKLRSSSMSVWYTNPDGDATQTSDAILGCKIYLPVMTEESAVDKHIQEQLSLAYISNSAIYPLSRIRFRFLSPKLSGGAKLMLAKINWCFVFSMDEFEEKTDAIIKCMRRDLENMTSERGEDEHLQNAGFFSTHGVTVAFSHGLELGGDGSGFDGVIPGVDLSTISGDTHFWDRHFKGETEVSWTDFRDRFLQDYGGKIKEEFSEYPEERTKFFVNLMYKDIFELSKRVRRSVYDHFCLEFEPHSFFNRLQQYVLAYMSLREVISMDSSLRIPTIQSLGQYSFPAIVSGLSDMLKDDDPNIRAVAAIALAHAGKQRPSTVDKLLGLMEDEDRLVRESACLSLGFLRSTKAVPYIVDRWRNDPISTVREAAELALSKMETSDAKRCMKVTQVLSSEMKALNPSAVS</sequence>
<accession>A0ABM1A4T4</accession>
<dbReference type="InterPro" id="IPR011989">
    <property type="entry name" value="ARM-like"/>
</dbReference>
<organism evidence="1 3">
    <name type="scientific">Aplysia californica</name>
    <name type="common">California sea hare</name>
    <dbReference type="NCBI Taxonomy" id="6500"/>
    <lineage>
        <taxon>Eukaryota</taxon>
        <taxon>Metazoa</taxon>
        <taxon>Spiralia</taxon>
        <taxon>Lophotrochozoa</taxon>
        <taxon>Mollusca</taxon>
        <taxon>Gastropoda</taxon>
        <taxon>Heterobranchia</taxon>
        <taxon>Euthyneura</taxon>
        <taxon>Tectipleura</taxon>
        <taxon>Aplysiida</taxon>
        <taxon>Aplysioidea</taxon>
        <taxon>Aplysiidae</taxon>
        <taxon>Aplysia</taxon>
    </lineage>
</organism>
<name>A0ABM1A4T4_APLCA</name>
<evidence type="ECO:0000313" key="3">
    <source>
        <dbReference type="RefSeq" id="XP_012940847.1"/>
    </source>
</evidence>
<keyword evidence="1" id="KW-1185">Reference proteome</keyword>
<gene>
    <name evidence="2 3" type="primary">LOC101857264</name>
</gene>
<proteinExistence type="predicted"/>
<reference evidence="2 3" key="1">
    <citation type="submission" date="2025-05" db="UniProtKB">
        <authorList>
            <consortium name="RefSeq"/>
        </authorList>
    </citation>
    <scope>IDENTIFICATION</scope>
</reference>
<evidence type="ECO:0000313" key="2">
    <source>
        <dbReference type="RefSeq" id="XP_005103448.1"/>
    </source>
</evidence>
<dbReference type="RefSeq" id="XP_012940847.1">
    <property type="nucleotide sequence ID" value="XM_013085393.2"/>
</dbReference>
<evidence type="ECO:0000313" key="1">
    <source>
        <dbReference type="Proteomes" id="UP000694888"/>
    </source>
</evidence>
<dbReference type="SUPFAM" id="SSF48371">
    <property type="entry name" value="ARM repeat"/>
    <property type="match status" value="1"/>
</dbReference>